<comment type="caution">
    <text evidence="1">The sequence shown here is derived from an EMBL/GenBank/DDBJ whole genome shotgun (WGS) entry which is preliminary data.</text>
</comment>
<name>A0A7X0SGL1_9CLOT</name>
<sequence>MSLYKLLNRYKDITKDIVIEVSKEADIESLVKDREEIILSIKEMGFSKEEIKELIIKLEIIEEDNIMFKAIKEERLNIKKELNEIKIRRVARNKYSSNASVPTFLNKKI</sequence>
<reference evidence="1 2" key="1">
    <citation type="submission" date="2020-08" db="EMBL/GenBank/DDBJ databases">
        <title>Clostridia isolated from Swiss meat.</title>
        <authorList>
            <person name="Wambui J."/>
            <person name="Stevens M.J.A."/>
            <person name="Stephan R."/>
        </authorList>
    </citation>
    <scope>NUCLEOTIDE SEQUENCE [LARGE SCALE GENOMIC DNA]</scope>
    <source>
        <strain evidence="1 2">CM001</strain>
    </source>
</reference>
<evidence type="ECO:0008006" key="3">
    <source>
        <dbReference type="Google" id="ProtNLM"/>
    </source>
</evidence>
<dbReference type="RefSeq" id="WP_185165096.1">
    <property type="nucleotide sequence ID" value="NZ_JACKWY010000009.1"/>
</dbReference>
<proteinExistence type="predicted"/>
<protein>
    <recommendedName>
        <fullName evidence="3">Flagellar protein FliT</fullName>
    </recommendedName>
</protein>
<dbReference type="Proteomes" id="UP000585258">
    <property type="component" value="Unassembled WGS sequence"/>
</dbReference>
<evidence type="ECO:0000313" key="2">
    <source>
        <dbReference type="Proteomes" id="UP000585258"/>
    </source>
</evidence>
<gene>
    <name evidence="1" type="ORF">H7E68_14720</name>
</gene>
<organism evidence="1 2">
    <name type="scientific">Clostridium gasigenes</name>
    <dbReference type="NCBI Taxonomy" id="94869"/>
    <lineage>
        <taxon>Bacteria</taxon>
        <taxon>Bacillati</taxon>
        <taxon>Bacillota</taxon>
        <taxon>Clostridia</taxon>
        <taxon>Eubacteriales</taxon>
        <taxon>Clostridiaceae</taxon>
        <taxon>Clostridium</taxon>
    </lineage>
</organism>
<evidence type="ECO:0000313" key="1">
    <source>
        <dbReference type="EMBL" id="MBB6715957.1"/>
    </source>
</evidence>
<dbReference type="EMBL" id="JACKWY010000009">
    <property type="protein sequence ID" value="MBB6715957.1"/>
    <property type="molecule type" value="Genomic_DNA"/>
</dbReference>
<accession>A0A7X0SGL1</accession>
<dbReference type="AlphaFoldDB" id="A0A7X0SGL1"/>